<name>F8NCJ6_9BACT</name>
<dbReference type="EMBL" id="GL945017">
    <property type="protein sequence ID" value="EGN57032.1"/>
    <property type="molecule type" value="Genomic_DNA"/>
</dbReference>
<dbReference type="NCBIfam" id="TIGR02757">
    <property type="entry name" value="TIGR02757 family protein"/>
    <property type="match status" value="1"/>
</dbReference>
<reference evidence="2" key="1">
    <citation type="journal article" date="2011" name="Stand. Genomic Sci.">
        <title>Non-contiguous finished genome sequence of the opportunistic oral pathogen Prevotella multisaccharivorax type strain (PPPA20).</title>
        <authorList>
            <person name="Pati A."/>
            <person name="Gronow S."/>
            <person name="Lu M."/>
            <person name="Lapidus A."/>
            <person name="Nolan M."/>
            <person name="Lucas S."/>
            <person name="Hammon N."/>
            <person name="Deshpande S."/>
            <person name="Cheng J.F."/>
            <person name="Tapia R."/>
            <person name="Han C."/>
            <person name="Goodwin L."/>
            <person name="Pitluck S."/>
            <person name="Liolios K."/>
            <person name="Pagani I."/>
            <person name="Mavromatis K."/>
            <person name="Mikhailova N."/>
            <person name="Huntemann M."/>
            <person name="Chen A."/>
            <person name="Palaniappan K."/>
            <person name="Land M."/>
            <person name="Hauser L."/>
            <person name="Detter J.C."/>
            <person name="Brambilla E.M."/>
            <person name="Rohde M."/>
            <person name="Goker M."/>
            <person name="Woyke T."/>
            <person name="Bristow J."/>
            <person name="Eisen J.A."/>
            <person name="Markowitz V."/>
            <person name="Hugenholtz P."/>
            <person name="Kyrpides N.C."/>
            <person name="Klenk H.P."/>
            <person name="Ivanova N."/>
        </authorList>
    </citation>
    <scope>NUCLEOTIDE SEQUENCE [LARGE SCALE GENOMIC DNA]</scope>
    <source>
        <strain evidence="2">DSM 17128</strain>
    </source>
</reference>
<dbReference type="Pfam" id="PF09674">
    <property type="entry name" value="DUF2400"/>
    <property type="match status" value="1"/>
</dbReference>
<dbReference type="STRING" id="688246.Premu_1622"/>
<dbReference type="Proteomes" id="UP000002772">
    <property type="component" value="Unassembled WGS sequence"/>
</dbReference>
<dbReference type="HOGENOM" id="CLU_064298_0_0_10"/>
<dbReference type="RefSeq" id="WP_007574389.1">
    <property type="nucleotide sequence ID" value="NZ_BPTS01000001.1"/>
</dbReference>
<evidence type="ECO:0008006" key="3">
    <source>
        <dbReference type="Google" id="ProtNLM"/>
    </source>
</evidence>
<dbReference type="OrthoDB" id="9773332at2"/>
<protein>
    <recommendedName>
        <fullName evidence="3">TIGR02757 family protein</fullName>
    </recommendedName>
</protein>
<dbReference type="AlphaFoldDB" id="F8NCJ6"/>
<proteinExistence type="predicted"/>
<sequence>MNKHAIQGLSIDIDPLKRQLRALASQYETAAFLDSDPSWLMHQVEGRENQEVMAFLASVLSYGRRDLFFPKLKLLLQESGGEPFIWLRERQYRTIFADERRSFYRLYNNGMMLRLCDVLREMTILYGSIGDFAMAYVRNHTALSVLEAFGDFFLDRGIKGMVPAPHTSVAKRPCMFLRWMARDASPVDLGLWSGFIDKRTLFIPLDTHVMQQARRLGLITAKTANWHVVEQLTGTLKQIFPDDPAKGDFALFGLGVASAP</sequence>
<keyword evidence="2" id="KW-1185">Reference proteome</keyword>
<evidence type="ECO:0000313" key="1">
    <source>
        <dbReference type="EMBL" id="EGN57032.1"/>
    </source>
</evidence>
<evidence type="ECO:0000313" key="2">
    <source>
        <dbReference type="Proteomes" id="UP000002772"/>
    </source>
</evidence>
<accession>F8NCJ6</accession>
<organism evidence="1 2">
    <name type="scientific">Hallella multisaccharivorax DSM 17128</name>
    <dbReference type="NCBI Taxonomy" id="688246"/>
    <lineage>
        <taxon>Bacteria</taxon>
        <taxon>Pseudomonadati</taxon>
        <taxon>Bacteroidota</taxon>
        <taxon>Bacteroidia</taxon>
        <taxon>Bacteroidales</taxon>
        <taxon>Prevotellaceae</taxon>
        <taxon>Hallella</taxon>
    </lineage>
</organism>
<gene>
    <name evidence="1" type="ORF">Premu_1622</name>
</gene>
<dbReference type="eggNOG" id="COG0177">
    <property type="taxonomic scope" value="Bacteria"/>
</dbReference>
<dbReference type="InterPro" id="IPR014127">
    <property type="entry name" value="CHP02757"/>
</dbReference>